<dbReference type="SUPFAM" id="SSF109604">
    <property type="entry name" value="HD-domain/PDEase-like"/>
    <property type="match status" value="1"/>
</dbReference>
<keyword evidence="3" id="KW-1185">Reference proteome</keyword>
<dbReference type="Pfam" id="PF08668">
    <property type="entry name" value="HDOD"/>
    <property type="match status" value="1"/>
</dbReference>
<dbReference type="Gene3D" id="1.10.3210.10">
    <property type="entry name" value="Hypothetical protein af1432"/>
    <property type="match status" value="1"/>
</dbReference>
<gene>
    <name evidence="2" type="ORF">IXC47_14675</name>
</gene>
<dbReference type="InterPro" id="IPR052340">
    <property type="entry name" value="RNase_Y/CdgJ"/>
</dbReference>
<protein>
    <submittedName>
        <fullName evidence="2">HDOD domain-containing protein</fullName>
    </submittedName>
</protein>
<evidence type="ECO:0000259" key="1">
    <source>
        <dbReference type="PROSITE" id="PS51833"/>
    </source>
</evidence>
<dbReference type="PANTHER" id="PTHR33525:SF6">
    <property type="entry name" value="HDOD DOMAIN-CONTAINING PROTEIN"/>
    <property type="match status" value="1"/>
</dbReference>
<dbReference type="PANTHER" id="PTHR33525">
    <property type="match status" value="1"/>
</dbReference>
<dbReference type="InterPro" id="IPR013976">
    <property type="entry name" value="HDOD"/>
</dbReference>
<feature type="domain" description="HDOD" evidence="1">
    <location>
        <begin position="20"/>
        <end position="212"/>
    </location>
</feature>
<dbReference type="PROSITE" id="PS51833">
    <property type="entry name" value="HDOD"/>
    <property type="match status" value="1"/>
</dbReference>
<proteinExistence type="predicted"/>
<sequence>MDKSSGTSASTTELARPVNIPPRPALLIAVQHEMNKEEPHLKKISRLINRDVAISGNLLAIANSAMFNLGRHIETVEDALTLIGLNNCNALMTSLMMRRTLSHGKMMMPRFWDVSEKRSWGMMYVAKLTRVSTPELAYNFGLFSDIGIPLMMASFPNYAETLNAANKMEASGFIELENQCHRINHAIVGGMLAEHWSVDPIVVLAIKKHHTHSILNDLSFSEKLRQLIAVFYLVDKAIQEHRHASSVEWKEGGHQAREILNLSDEEVEQICVDLKARFSSPLMS</sequence>
<reference evidence="2 3" key="1">
    <citation type="submission" date="2020-11" db="EMBL/GenBank/DDBJ databases">
        <title>WGS of Herminiimonas contaminans strain Marseille-Q4544 isolated from planarians Schmidtea mediterranea.</title>
        <authorList>
            <person name="Kangale L."/>
        </authorList>
    </citation>
    <scope>NUCLEOTIDE SEQUENCE [LARGE SCALE GENOMIC DNA]</scope>
    <source>
        <strain evidence="2 3">Marseille-Q4544</strain>
    </source>
</reference>
<evidence type="ECO:0000313" key="2">
    <source>
        <dbReference type="EMBL" id="MBF8178931.1"/>
    </source>
</evidence>
<dbReference type="RefSeq" id="WP_195876111.1">
    <property type="nucleotide sequence ID" value="NZ_JADOEL010000013.1"/>
</dbReference>
<accession>A0ABS0EVU0</accession>
<dbReference type="EMBL" id="JADOEL010000013">
    <property type="protein sequence ID" value="MBF8178931.1"/>
    <property type="molecule type" value="Genomic_DNA"/>
</dbReference>
<name>A0ABS0EVU0_9BURK</name>
<evidence type="ECO:0000313" key="3">
    <source>
        <dbReference type="Proteomes" id="UP000657372"/>
    </source>
</evidence>
<dbReference type="Proteomes" id="UP000657372">
    <property type="component" value="Unassembled WGS sequence"/>
</dbReference>
<comment type="caution">
    <text evidence="2">The sequence shown here is derived from an EMBL/GenBank/DDBJ whole genome shotgun (WGS) entry which is preliminary data.</text>
</comment>
<organism evidence="2 3">
    <name type="scientific">Herminiimonas contaminans</name>
    <dbReference type="NCBI Taxonomy" id="1111140"/>
    <lineage>
        <taxon>Bacteria</taxon>
        <taxon>Pseudomonadati</taxon>
        <taxon>Pseudomonadota</taxon>
        <taxon>Betaproteobacteria</taxon>
        <taxon>Burkholderiales</taxon>
        <taxon>Oxalobacteraceae</taxon>
        <taxon>Herminiimonas</taxon>
    </lineage>
</organism>